<dbReference type="SUPFAM" id="SSF57829">
    <property type="entry name" value="Zn-binding ribosomal proteins"/>
    <property type="match status" value="1"/>
</dbReference>
<keyword evidence="1" id="KW-0689">Ribosomal protein</keyword>
<proteinExistence type="predicted"/>
<dbReference type="GO" id="GO:0003723">
    <property type="term" value="F:RNA binding"/>
    <property type="evidence" value="ECO:0007669"/>
    <property type="project" value="TreeGrafter"/>
</dbReference>
<dbReference type="GO" id="GO:0003735">
    <property type="term" value="F:structural constituent of ribosome"/>
    <property type="evidence" value="ECO:0007669"/>
    <property type="project" value="InterPro"/>
</dbReference>
<dbReference type="InterPro" id="IPR011332">
    <property type="entry name" value="Ribosomal_zn-bd"/>
</dbReference>
<sequence length="84" mass="9976">MTKGTQSFGKKNNHSHTYNRHTGKTNLHKHKIDYDAKKKTWNYTKKAKRRVAPGTGRRRHLKLVHRRAKNGFRDGQRRAIKTRN</sequence>
<dbReference type="EMBL" id="CAMPGE010021210">
    <property type="protein sequence ID" value="CAI2379369.1"/>
    <property type="molecule type" value="Genomic_DNA"/>
</dbReference>
<name>A0AAD2D3B2_EUPCR</name>
<protein>
    <submittedName>
        <fullName evidence="4">Uncharacterized protein</fullName>
    </submittedName>
</protein>
<dbReference type="AlphaFoldDB" id="A0AAD2D3B2"/>
<evidence type="ECO:0000256" key="1">
    <source>
        <dbReference type="ARBA" id="ARBA00022980"/>
    </source>
</evidence>
<evidence type="ECO:0000313" key="4">
    <source>
        <dbReference type="EMBL" id="CAI2379369.1"/>
    </source>
</evidence>
<evidence type="ECO:0000313" key="6">
    <source>
        <dbReference type="Proteomes" id="UP001295684"/>
    </source>
</evidence>
<dbReference type="PANTHER" id="PTHR10768">
    <property type="entry name" value="60S RIBOSOMAL PROTEIN L37"/>
    <property type="match status" value="1"/>
</dbReference>
<dbReference type="InterPro" id="IPR011331">
    <property type="entry name" value="Ribosomal_eL37/eL43"/>
</dbReference>
<dbReference type="EMBL" id="CAMPGE010022126">
    <property type="protein sequence ID" value="CAI2380194.1"/>
    <property type="molecule type" value="Genomic_DNA"/>
</dbReference>
<gene>
    <name evidence="4" type="ORF">ECRASSUSDP1_LOCUS20779</name>
    <name evidence="5" type="ORF">ECRASSUSDP1_LOCUS21624</name>
</gene>
<feature type="compositionally biased region" description="Basic residues" evidence="3">
    <location>
        <begin position="11"/>
        <end position="31"/>
    </location>
</feature>
<evidence type="ECO:0000256" key="2">
    <source>
        <dbReference type="ARBA" id="ARBA00023274"/>
    </source>
</evidence>
<dbReference type="PANTHER" id="PTHR10768:SF0">
    <property type="entry name" value="RIBOSOMAL PROTEIN L37"/>
    <property type="match status" value="1"/>
</dbReference>
<dbReference type="Proteomes" id="UP001295684">
    <property type="component" value="Unassembled WGS sequence"/>
</dbReference>
<evidence type="ECO:0000256" key="3">
    <source>
        <dbReference type="SAM" id="MobiDB-lite"/>
    </source>
</evidence>
<dbReference type="GO" id="GO:0022625">
    <property type="term" value="C:cytosolic large ribosomal subunit"/>
    <property type="evidence" value="ECO:0007669"/>
    <property type="project" value="TreeGrafter"/>
</dbReference>
<dbReference type="GO" id="GO:0006412">
    <property type="term" value="P:translation"/>
    <property type="evidence" value="ECO:0007669"/>
    <property type="project" value="InterPro"/>
</dbReference>
<feature type="compositionally biased region" description="Basic residues" evidence="3">
    <location>
        <begin position="45"/>
        <end position="58"/>
    </location>
</feature>
<feature type="region of interest" description="Disordered" evidence="3">
    <location>
        <begin position="1"/>
        <end position="58"/>
    </location>
</feature>
<keyword evidence="2" id="KW-0687">Ribonucleoprotein</keyword>
<organism evidence="4 6">
    <name type="scientific">Euplotes crassus</name>
    <dbReference type="NCBI Taxonomy" id="5936"/>
    <lineage>
        <taxon>Eukaryota</taxon>
        <taxon>Sar</taxon>
        <taxon>Alveolata</taxon>
        <taxon>Ciliophora</taxon>
        <taxon>Intramacronucleata</taxon>
        <taxon>Spirotrichea</taxon>
        <taxon>Hypotrichia</taxon>
        <taxon>Euplotida</taxon>
        <taxon>Euplotidae</taxon>
        <taxon>Moneuplotes</taxon>
    </lineage>
</organism>
<comment type="caution">
    <text evidence="4">The sequence shown here is derived from an EMBL/GenBank/DDBJ whole genome shotgun (WGS) entry which is preliminary data.</text>
</comment>
<keyword evidence="6" id="KW-1185">Reference proteome</keyword>
<evidence type="ECO:0000313" key="5">
    <source>
        <dbReference type="EMBL" id="CAI2380194.1"/>
    </source>
</evidence>
<dbReference type="Gene3D" id="2.20.25.30">
    <property type="match status" value="1"/>
</dbReference>
<accession>A0AAD2D3B2</accession>
<reference evidence="4" key="1">
    <citation type="submission" date="2023-07" db="EMBL/GenBank/DDBJ databases">
        <authorList>
            <consortium name="AG Swart"/>
            <person name="Singh M."/>
            <person name="Singh A."/>
            <person name="Seah K."/>
            <person name="Emmerich C."/>
        </authorList>
    </citation>
    <scope>NUCLEOTIDE SEQUENCE</scope>
    <source>
        <strain evidence="4">DP1</strain>
    </source>
</reference>
<feature type="compositionally biased region" description="Polar residues" evidence="3">
    <location>
        <begin position="1"/>
        <end position="10"/>
    </location>
</feature>